<organism evidence="1 2">
    <name type="scientific">Tanacetum coccineum</name>
    <dbReference type="NCBI Taxonomy" id="301880"/>
    <lineage>
        <taxon>Eukaryota</taxon>
        <taxon>Viridiplantae</taxon>
        <taxon>Streptophyta</taxon>
        <taxon>Embryophyta</taxon>
        <taxon>Tracheophyta</taxon>
        <taxon>Spermatophyta</taxon>
        <taxon>Magnoliopsida</taxon>
        <taxon>eudicotyledons</taxon>
        <taxon>Gunneridae</taxon>
        <taxon>Pentapetalae</taxon>
        <taxon>asterids</taxon>
        <taxon>campanulids</taxon>
        <taxon>Asterales</taxon>
        <taxon>Asteraceae</taxon>
        <taxon>Asteroideae</taxon>
        <taxon>Anthemideae</taxon>
        <taxon>Anthemidinae</taxon>
        <taxon>Tanacetum</taxon>
    </lineage>
</organism>
<name>A0ABQ5HTT6_9ASTR</name>
<sequence length="156" mass="18487">METDEDDDPDDIAEIFKIEDNLFDFKTPLCKAFNEFNYHLKIDTDLFTFNFQGIKTYEEYELNNNMTGYLEEPWSDNGVPYQLCDHICEPYHFKNGKTKWPTCSSDIDGFCNGGKLPGMVRVRCISYFQDHKWYDELTDRKLKEEALMHKAIFEES</sequence>
<proteinExistence type="predicted"/>
<reference evidence="1" key="2">
    <citation type="submission" date="2022-01" db="EMBL/GenBank/DDBJ databases">
        <authorList>
            <person name="Yamashiro T."/>
            <person name="Shiraishi A."/>
            <person name="Satake H."/>
            <person name="Nakayama K."/>
        </authorList>
    </citation>
    <scope>NUCLEOTIDE SEQUENCE</scope>
</reference>
<accession>A0ABQ5HTT6</accession>
<keyword evidence="2" id="KW-1185">Reference proteome</keyword>
<evidence type="ECO:0000313" key="1">
    <source>
        <dbReference type="EMBL" id="GJT90687.1"/>
    </source>
</evidence>
<comment type="caution">
    <text evidence="1">The sequence shown here is derived from an EMBL/GenBank/DDBJ whole genome shotgun (WGS) entry which is preliminary data.</text>
</comment>
<dbReference type="EMBL" id="BQNB010019944">
    <property type="protein sequence ID" value="GJT90687.1"/>
    <property type="molecule type" value="Genomic_DNA"/>
</dbReference>
<protein>
    <submittedName>
        <fullName evidence="1">Uncharacterized protein</fullName>
    </submittedName>
</protein>
<reference evidence="1" key="1">
    <citation type="journal article" date="2022" name="Int. J. Mol. Sci.">
        <title>Draft Genome of Tanacetum Coccineum: Genomic Comparison of Closely Related Tanacetum-Family Plants.</title>
        <authorList>
            <person name="Yamashiro T."/>
            <person name="Shiraishi A."/>
            <person name="Nakayama K."/>
            <person name="Satake H."/>
        </authorList>
    </citation>
    <scope>NUCLEOTIDE SEQUENCE</scope>
</reference>
<gene>
    <name evidence="1" type="ORF">Tco_1079532</name>
</gene>
<dbReference type="Proteomes" id="UP001151760">
    <property type="component" value="Unassembled WGS sequence"/>
</dbReference>
<evidence type="ECO:0000313" key="2">
    <source>
        <dbReference type="Proteomes" id="UP001151760"/>
    </source>
</evidence>